<dbReference type="Pfam" id="PF13424">
    <property type="entry name" value="TPR_12"/>
    <property type="match status" value="1"/>
</dbReference>
<feature type="compositionally biased region" description="Basic residues" evidence="1">
    <location>
        <begin position="236"/>
        <end position="245"/>
    </location>
</feature>
<keyword evidence="3" id="KW-1185">Reference proteome</keyword>
<dbReference type="InterPro" id="IPR011990">
    <property type="entry name" value="TPR-like_helical_dom_sf"/>
</dbReference>
<dbReference type="EMBL" id="VJZA01000014">
    <property type="protein sequence ID" value="TVT22954.1"/>
    <property type="molecule type" value="Genomic_DNA"/>
</dbReference>
<feature type="region of interest" description="Disordered" evidence="1">
    <location>
        <begin position="107"/>
        <end position="169"/>
    </location>
</feature>
<organism evidence="2 3">
    <name type="scientific">Amycolatopsis acidiphila</name>
    <dbReference type="NCBI Taxonomy" id="715473"/>
    <lineage>
        <taxon>Bacteria</taxon>
        <taxon>Bacillati</taxon>
        <taxon>Actinomycetota</taxon>
        <taxon>Actinomycetes</taxon>
        <taxon>Pseudonocardiales</taxon>
        <taxon>Pseudonocardiaceae</taxon>
        <taxon>Amycolatopsis</taxon>
    </lineage>
</organism>
<dbReference type="AlphaFoldDB" id="A0A558AFC1"/>
<accession>A0A558AFC1</accession>
<gene>
    <name evidence="2" type="ORF">FNH06_11445</name>
</gene>
<evidence type="ECO:0000313" key="2">
    <source>
        <dbReference type="EMBL" id="TVT22954.1"/>
    </source>
</evidence>
<feature type="region of interest" description="Disordered" evidence="1">
    <location>
        <begin position="225"/>
        <end position="284"/>
    </location>
</feature>
<sequence length="284" mass="30915">MPGRMFEWAARSAVRDAREKALSGRHDKAVHNLERLRLMRQRSQGAEHGDTLRVATELGAMLAAAGRPGEAVAVLADVVSRLRMRRRRRAARRRGCRVTALLSARRHLHLGGRTAGGPDRGDPAPAARRRAPRTTDLDRASPGRRPSRHRRPVAGAGGPAGRGRAQRAAASAAVSGIEKAALAAFRRMKDYVRDPRPPLAAGDGGAVSFLPWSVEHGADALWRGGTSWRGMERTPRSTRRPRRRSASPTRTSWAFRDAARKRLPSTRRCSGCGGSPCRNAIPTP</sequence>
<evidence type="ECO:0000256" key="1">
    <source>
        <dbReference type="SAM" id="MobiDB-lite"/>
    </source>
</evidence>
<proteinExistence type="predicted"/>
<dbReference type="Proteomes" id="UP000318578">
    <property type="component" value="Unassembled WGS sequence"/>
</dbReference>
<reference evidence="2 3" key="1">
    <citation type="submission" date="2019-07" db="EMBL/GenBank/DDBJ databases">
        <title>New species of Amycolatopsis and Streptomyces.</title>
        <authorList>
            <person name="Duangmal K."/>
            <person name="Teo W.F.A."/>
            <person name="Lipun K."/>
        </authorList>
    </citation>
    <scope>NUCLEOTIDE SEQUENCE [LARGE SCALE GENOMIC DNA]</scope>
    <source>
        <strain evidence="2 3">JCM 30562</strain>
    </source>
</reference>
<comment type="caution">
    <text evidence="2">The sequence shown here is derived from an EMBL/GenBank/DDBJ whole genome shotgun (WGS) entry which is preliminary data.</text>
</comment>
<name>A0A558AFC1_9PSEU</name>
<evidence type="ECO:0000313" key="3">
    <source>
        <dbReference type="Proteomes" id="UP000318578"/>
    </source>
</evidence>
<protein>
    <submittedName>
        <fullName evidence="2">Tetratricopeptide repeat protein</fullName>
    </submittedName>
</protein>
<dbReference type="Gene3D" id="1.25.40.10">
    <property type="entry name" value="Tetratricopeptide repeat domain"/>
    <property type="match status" value="1"/>
</dbReference>